<keyword evidence="3" id="KW-1003">Cell membrane</keyword>
<comment type="subunit">
    <text evidence="9">The complex comprises the extracytoplasmic solute receptor protein and the two transmembrane proteins.</text>
</comment>
<evidence type="ECO:0000256" key="5">
    <source>
        <dbReference type="ARBA" id="ARBA00022692"/>
    </source>
</evidence>
<evidence type="ECO:0000259" key="10">
    <source>
        <dbReference type="Pfam" id="PF04290"/>
    </source>
</evidence>
<evidence type="ECO:0000313" key="11">
    <source>
        <dbReference type="EMBL" id="GAA5085516.1"/>
    </source>
</evidence>
<evidence type="ECO:0000256" key="8">
    <source>
        <dbReference type="ARBA" id="ARBA00038436"/>
    </source>
</evidence>
<feature type="transmembrane region" description="Helical" evidence="9">
    <location>
        <begin position="96"/>
        <end position="117"/>
    </location>
</feature>
<dbReference type="Proteomes" id="UP001500227">
    <property type="component" value="Unassembled WGS sequence"/>
</dbReference>
<evidence type="ECO:0000256" key="7">
    <source>
        <dbReference type="ARBA" id="ARBA00023136"/>
    </source>
</evidence>
<reference evidence="12" key="1">
    <citation type="journal article" date="2019" name="Int. J. Syst. Evol. Microbiol.">
        <title>The Global Catalogue of Microorganisms (GCM) 10K type strain sequencing project: providing services to taxonomists for standard genome sequencing and annotation.</title>
        <authorList>
            <consortium name="The Broad Institute Genomics Platform"/>
            <consortium name="The Broad Institute Genome Sequencing Center for Infectious Disease"/>
            <person name="Wu L."/>
            <person name="Ma J."/>
        </authorList>
    </citation>
    <scope>NUCLEOTIDE SEQUENCE [LARGE SCALE GENOMIC DNA]</scope>
    <source>
        <strain evidence="12">JCM 18423</strain>
    </source>
</reference>
<keyword evidence="12" id="KW-1185">Reference proteome</keyword>
<feature type="transmembrane region" description="Helical" evidence="9">
    <location>
        <begin position="52"/>
        <end position="75"/>
    </location>
</feature>
<keyword evidence="2 9" id="KW-0813">Transport</keyword>
<evidence type="ECO:0000256" key="2">
    <source>
        <dbReference type="ARBA" id="ARBA00022448"/>
    </source>
</evidence>
<comment type="function">
    <text evidence="9">Part of the tripartite ATP-independent periplasmic (TRAP) transport system.</text>
</comment>
<sequence>MRKSLDWLYKCSGAVAALSLLMIMVVVFGQVMLNTIDFVALSLFGKSYGFLIPSYALFSGYALGFATFLSLGLGLRRAVHIRVTLVENTFSLRGRRYSLTLVALIGVLMGALFTYSLAELTYQSWDWGDTASGLVRVPLWIPQLVLTIGAGIFTIAAVDTLIEMVRDKQSPALRATDPTEEGM</sequence>
<evidence type="ECO:0000256" key="1">
    <source>
        <dbReference type="ARBA" id="ARBA00004429"/>
    </source>
</evidence>
<evidence type="ECO:0000256" key="4">
    <source>
        <dbReference type="ARBA" id="ARBA00022519"/>
    </source>
</evidence>
<keyword evidence="6 9" id="KW-1133">Transmembrane helix</keyword>
<keyword evidence="7 9" id="KW-0472">Membrane</keyword>
<feature type="transmembrane region" description="Helical" evidence="9">
    <location>
        <begin position="7"/>
        <end position="32"/>
    </location>
</feature>
<comment type="caution">
    <text evidence="11">The sequence shown here is derived from an EMBL/GenBank/DDBJ whole genome shotgun (WGS) entry which is preliminary data.</text>
</comment>
<comment type="similarity">
    <text evidence="8 9">Belongs to the TRAP transporter small permease family.</text>
</comment>
<evidence type="ECO:0000256" key="3">
    <source>
        <dbReference type="ARBA" id="ARBA00022475"/>
    </source>
</evidence>
<dbReference type="InterPro" id="IPR055348">
    <property type="entry name" value="DctQ"/>
</dbReference>
<keyword evidence="4 9" id="KW-0997">Cell inner membrane</keyword>
<feature type="domain" description="Tripartite ATP-independent periplasmic transporters DctQ component" evidence="10">
    <location>
        <begin position="56"/>
        <end position="166"/>
    </location>
</feature>
<dbReference type="InterPro" id="IPR007387">
    <property type="entry name" value="TRAP_DctQ"/>
</dbReference>
<comment type="subcellular location">
    <subcellularLocation>
        <location evidence="1 9">Cell inner membrane</location>
        <topology evidence="1 9">Multi-pass membrane protein</topology>
    </subcellularLocation>
</comment>
<name>A0ABP9LU38_9BURK</name>
<dbReference type="PANTHER" id="PTHR35011:SF10">
    <property type="entry name" value="TRAP TRANSPORTER SMALL PERMEASE PROTEIN"/>
    <property type="match status" value="1"/>
</dbReference>
<protein>
    <recommendedName>
        <fullName evidence="9">TRAP transporter small permease protein</fullName>
    </recommendedName>
</protein>
<proteinExistence type="inferred from homology"/>
<organism evidence="11 12">
    <name type="scientific">Paenalcaligenes hermetiae</name>
    <dbReference type="NCBI Taxonomy" id="1157987"/>
    <lineage>
        <taxon>Bacteria</taxon>
        <taxon>Pseudomonadati</taxon>
        <taxon>Pseudomonadota</taxon>
        <taxon>Betaproteobacteria</taxon>
        <taxon>Burkholderiales</taxon>
        <taxon>Alcaligenaceae</taxon>
        <taxon>Paenalcaligenes</taxon>
    </lineage>
</organism>
<accession>A0ABP9LU38</accession>
<dbReference type="PANTHER" id="PTHR35011">
    <property type="entry name" value="2,3-DIKETO-L-GULONATE TRAP TRANSPORTER SMALL PERMEASE PROTEIN YIAM"/>
    <property type="match status" value="1"/>
</dbReference>
<keyword evidence="5 9" id="KW-0812">Transmembrane</keyword>
<evidence type="ECO:0000256" key="9">
    <source>
        <dbReference type="RuleBase" id="RU369079"/>
    </source>
</evidence>
<dbReference type="RefSeq" id="WP_300646948.1">
    <property type="nucleotide sequence ID" value="NZ_BAABKD010000002.1"/>
</dbReference>
<dbReference type="EMBL" id="BAABKD010000002">
    <property type="protein sequence ID" value="GAA5085516.1"/>
    <property type="molecule type" value="Genomic_DNA"/>
</dbReference>
<feature type="transmembrane region" description="Helical" evidence="9">
    <location>
        <begin position="137"/>
        <end position="158"/>
    </location>
</feature>
<evidence type="ECO:0000256" key="6">
    <source>
        <dbReference type="ARBA" id="ARBA00022989"/>
    </source>
</evidence>
<gene>
    <name evidence="11" type="ORF">GCM10023337_04300</name>
</gene>
<dbReference type="Pfam" id="PF04290">
    <property type="entry name" value="DctQ"/>
    <property type="match status" value="1"/>
</dbReference>
<evidence type="ECO:0000313" key="12">
    <source>
        <dbReference type="Proteomes" id="UP001500227"/>
    </source>
</evidence>